<dbReference type="InterPro" id="IPR025657">
    <property type="entry name" value="RadC_JAB"/>
</dbReference>
<proteinExistence type="inferred from homology"/>
<dbReference type="PROSITE" id="PS50249">
    <property type="entry name" value="MPN"/>
    <property type="match status" value="1"/>
</dbReference>
<dbReference type="GO" id="GO:0006508">
    <property type="term" value="P:proteolysis"/>
    <property type="evidence" value="ECO:0007669"/>
    <property type="project" value="UniProtKB-KW"/>
</dbReference>
<keyword evidence="1" id="KW-0645">Protease</keyword>
<evidence type="ECO:0000256" key="2">
    <source>
        <dbReference type="ARBA" id="ARBA00022723"/>
    </source>
</evidence>
<keyword evidence="2" id="KW-0479">Metal-binding</keyword>
<dbReference type="InterPro" id="IPR010994">
    <property type="entry name" value="RuvA_2-like"/>
</dbReference>
<evidence type="ECO:0000256" key="1">
    <source>
        <dbReference type="ARBA" id="ARBA00022670"/>
    </source>
</evidence>
<dbReference type="EMBL" id="CP000747">
    <property type="protein sequence ID" value="ACG77479.1"/>
    <property type="molecule type" value="Genomic_DNA"/>
</dbReference>
<reference evidence="8 9" key="1">
    <citation type="journal article" date="2008" name="BMC Genomics">
        <title>Complete genome of Phenylobacterium zucineum - a novel facultative intracellular bacterium isolated from human erythroleukemia cell line K562.</title>
        <authorList>
            <person name="Luo Y."/>
            <person name="Xu X."/>
            <person name="Ding Z."/>
            <person name="Liu Z."/>
            <person name="Zhang B."/>
            <person name="Yan Z."/>
            <person name="Sun J."/>
            <person name="Hu S."/>
            <person name="Hu X."/>
        </authorList>
    </citation>
    <scope>NUCLEOTIDE SEQUENCE [LARGE SCALE GENOMIC DNA]</scope>
    <source>
        <strain evidence="8 9">HLK1</strain>
    </source>
</reference>
<evidence type="ECO:0000256" key="6">
    <source>
        <dbReference type="RuleBase" id="RU003797"/>
    </source>
</evidence>
<dbReference type="OrthoDB" id="9804482at2"/>
<keyword evidence="9" id="KW-1185">Reference proteome</keyword>
<sequence length="243" mass="26227">MRGLAGIEDASGAPDLFAAPAPHFAGHRERLRRRAVAGGLAALPDYELLELFLFRSIPKKDVKPLAKQLLARFGSLGAVLGATAAELRTVPGVGESVALDLKLLHEATLRTAKEQVGRRPVISSWSALLAYVKTALAHESREQFRVLFLDKKNQLLADEVMNHGTVDHAPVYPREVVRRALELSASALILVHNHPSGDPTPSSADVDMTRQVVDAARALRIAVHDHLVVGRDGVASFKALGLM</sequence>
<dbReference type="NCBIfam" id="TIGR00608">
    <property type="entry name" value="radc"/>
    <property type="match status" value="1"/>
</dbReference>
<evidence type="ECO:0000313" key="8">
    <source>
        <dbReference type="EMBL" id="ACG77479.1"/>
    </source>
</evidence>
<gene>
    <name evidence="8" type="ordered locus">PHZ_c1065</name>
</gene>
<organism evidence="8 9">
    <name type="scientific">Phenylobacterium zucineum (strain HLK1)</name>
    <dbReference type="NCBI Taxonomy" id="450851"/>
    <lineage>
        <taxon>Bacteria</taxon>
        <taxon>Pseudomonadati</taxon>
        <taxon>Pseudomonadota</taxon>
        <taxon>Alphaproteobacteria</taxon>
        <taxon>Caulobacterales</taxon>
        <taxon>Caulobacteraceae</taxon>
        <taxon>Phenylobacterium</taxon>
    </lineage>
</organism>
<comment type="similarity">
    <text evidence="6">Belongs to the UPF0758 family.</text>
</comment>
<dbReference type="eggNOG" id="COG2003">
    <property type="taxonomic scope" value="Bacteria"/>
</dbReference>
<dbReference type="SUPFAM" id="SSF47781">
    <property type="entry name" value="RuvA domain 2-like"/>
    <property type="match status" value="1"/>
</dbReference>
<dbReference type="Pfam" id="PF04002">
    <property type="entry name" value="RadC"/>
    <property type="match status" value="1"/>
</dbReference>
<dbReference type="STRING" id="450851.PHZ_c1065"/>
<dbReference type="PANTHER" id="PTHR30471:SF3">
    <property type="entry name" value="UPF0758 PROTEIN YEES-RELATED"/>
    <property type="match status" value="1"/>
</dbReference>
<name>B4R7U6_PHEZH</name>
<protein>
    <submittedName>
        <fullName evidence="8">DNA repair protein</fullName>
    </submittedName>
</protein>
<dbReference type="Gene3D" id="3.40.140.10">
    <property type="entry name" value="Cytidine Deaminase, domain 2"/>
    <property type="match status" value="1"/>
</dbReference>
<dbReference type="InterPro" id="IPR046778">
    <property type="entry name" value="UPF0758_N"/>
</dbReference>
<dbReference type="GO" id="GO:0008237">
    <property type="term" value="F:metallopeptidase activity"/>
    <property type="evidence" value="ECO:0007669"/>
    <property type="project" value="UniProtKB-KW"/>
</dbReference>
<dbReference type="Gene3D" id="1.10.150.20">
    <property type="entry name" value="5' to 3' exonuclease, C-terminal subdomain"/>
    <property type="match status" value="1"/>
</dbReference>
<dbReference type="SUPFAM" id="SSF102712">
    <property type="entry name" value="JAB1/MPN domain"/>
    <property type="match status" value="1"/>
</dbReference>
<dbReference type="KEGG" id="pzu:PHZ_c1065"/>
<dbReference type="PROSITE" id="PS01302">
    <property type="entry name" value="UPF0758"/>
    <property type="match status" value="1"/>
</dbReference>
<dbReference type="PANTHER" id="PTHR30471">
    <property type="entry name" value="DNA REPAIR PROTEIN RADC"/>
    <property type="match status" value="1"/>
</dbReference>
<dbReference type="Pfam" id="PF20582">
    <property type="entry name" value="UPF0758_N"/>
    <property type="match status" value="1"/>
</dbReference>
<dbReference type="InterPro" id="IPR037518">
    <property type="entry name" value="MPN"/>
</dbReference>
<dbReference type="InterPro" id="IPR020891">
    <property type="entry name" value="UPF0758_CS"/>
</dbReference>
<evidence type="ECO:0000256" key="3">
    <source>
        <dbReference type="ARBA" id="ARBA00022801"/>
    </source>
</evidence>
<dbReference type="InterPro" id="IPR001405">
    <property type="entry name" value="UPF0758"/>
</dbReference>
<dbReference type="GO" id="GO:0046872">
    <property type="term" value="F:metal ion binding"/>
    <property type="evidence" value="ECO:0007669"/>
    <property type="project" value="UniProtKB-KW"/>
</dbReference>
<feature type="domain" description="MPN" evidence="7">
    <location>
        <begin position="121"/>
        <end position="243"/>
    </location>
</feature>
<dbReference type="CDD" id="cd08071">
    <property type="entry name" value="MPN_DUF2466"/>
    <property type="match status" value="1"/>
</dbReference>
<dbReference type="AlphaFoldDB" id="B4R7U6"/>
<keyword evidence="3" id="KW-0378">Hydrolase</keyword>
<dbReference type="NCBIfam" id="NF000642">
    <property type="entry name" value="PRK00024.1"/>
    <property type="match status" value="1"/>
</dbReference>
<dbReference type="HOGENOM" id="CLU_073529_0_0_5"/>
<accession>B4R7U6</accession>
<keyword evidence="4" id="KW-0862">Zinc</keyword>
<evidence type="ECO:0000259" key="7">
    <source>
        <dbReference type="PROSITE" id="PS50249"/>
    </source>
</evidence>
<dbReference type="RefSeq" id="WP_012521625.1">
    <property type="nucleotide sequence ID" value="NC_011144.1"/>
</dbReference>
<keyword evidence="5" id="KW-0482">Metalloprotease</keyword>
<evidence type="ECO:0000313" key="9">
    <source>
        <dbReference type="Proteomes" id="UP000001868"/>
    </source>
</evidence>
<evidence type="ECO:0000256" key="5">
    <source>
        <dbReference type="ARBA" id="ARBA00023049"/>
    </source>
</evidence>
<dbReference type="Proteomes" id="UP000001868">
    <property type="component" value="Chromosome"/>
</dbReference>
<evidence type="ECO:0000256" key="4">
    <source>
        <dbReference type="ARBA" id="ARBA00022833"/>
    </source>
</evidence>